<comment type="caution">
    <text evidence="2">The sequence shown here is derived from an EMBL/GenBank/DDBJ whole genome shotgun (WGS) entry which is preliminary data.</text>
</comment>
<name>A0A953J1S6_9BACT</name>
<dbReference type="NCBIfam" id="TIGR02174">
    <property type="entry name" value="CXXU_selWTH"/>
    <property type="match status" value="1"/>
</dbReference>
<reference evidence="2" key="2">
    <citation type="submission" date="2021-08" db="EMBL/GenBank/DDBJ databases">
        <authorList>
            <person name="Dalcin Martins P."/>
        </authorList>
    </citation>
    <scope>NUCLEOTIDE SEQUENCE</scope>
    <source>
        <strain evidence="2">MAG_39</strain>
    </source>
</reference>
<protein>
    <submittedName>
        <fullName evidence="2">Rdx family protein</fullName>
    </submittedName>
</protein>
<dbReference type="AlphaFoldDB" id="A0A953J1S6"/>
<dbReference type="EMBL" id="JAIOIV010000009">
    <property type="protein sequence ID" value="MBZ0154678.1"/>
    <property type="molecule type" value="Genomic_DNA"/>
</dbReference>
<accession>A0A953J1S6</accession>
<organism evidence="2 3">
    <name type="scientific">Candidatus Nitrobium versatile</name>
    <dbReference type="NCBI Taxonomy" id="2884831"/>
    <lineage>
        <taxon>Bacteria</taxon>
        <taxon>Pseudomonadati</taxon>
        <taxon>Nitrospirota</taxon>
        <taxon>Nitrospiria</taxon>
        <taxon>Nitrospirales</taxon>
        <taxon>Nitrospiraceae</taxon>
        <taxon>Candidatus Nitrobium</taxon>
    </lineage>
</organism>
<evidence type="ECO:0000313" key="2">
    <source>
        <dbReference type="EMBL" id="MBZ0154678.1"/>
    </source>
</evidence>
<dbReference type="Gene3D" id="3.40.30.10">
    <property type="entry name" value="Glutaredoxin"/>
    <property type="match status" value="1"/>
</dbReference>
<keyword evidence="1" id="KW-0676">Redox-active center</keyword>
<dbReference type="Pfam" id="PF10262">
    <property type="entry name" value="Rdx"/>
    <property type="match status" value="1"/>
</dbReference>
<evidence type="ECO:0000256" key="1">
    <source>
        <dbReference type="ARBA" id="ARBA00023284"/>
    </source>
</evidence>
<dbReference type="InterPro" id="IPR011893">
    <property type="entry name" value="Selenoprotein_Rdx-typ"/>
</dbReference>
<evidence type="ECO:0000313" key="3">
    <source>
        <dbReference type="Proteomes" id="UP000705867"/>
    </source>
</evidence>
<dbReference type="InterPro" id="IPR036249">
    <property type="entry name" value="Thioredoxin-like_sf"/>
</dbReference>
<gene>
    <name evidence="2" type="ORF">K8I29_00500</name>
</gene>
<proteinExistence type="predicted"/>
<dbReference type="SUPFAM" id="SSF52833">
    <property type="entry name" value="Thioredoxin-like"/>
    <property type="match status" value="1"/>
</dbReference>
<dbReference type="Proteomes" id="UP000705867">
    <property type="component" value="Unassembled WGS sequence"/>
</dbReference>
<reference evidence="2" key="1">
    <citation type="journal article" date="2021" name="bioRxiv">
        <title>Unraveling nitrogen, sulfur and carbon metabolic pathways and microbial community transcriptional responses to substrate deprivation and toxicity stresses in a bioreactor mimicking anoxic brackish coastal sediment conditions.</title>
        <authorList>
            <person name="Martins P.D."/>
            <person name="Echeveste M.J."/>
            <person name="Arshad A."/>
            <person name="Kurth J."/>
            <person name="Ouboter H."/>
            <person name="Jetten M.S.M."/>
            <person name="Welte C.U."/>
        </authorList>
    </citation>
    <scope>NUCLEOTIDE SEQUENCE</scope>
    <source>
        <strain evidence="2">MAG_39</strain>
    </source>
</reference>
<sequence>MKKVEIEYCVTCNYRPIAASLGIAIERAVNVKPVLVQSNVSGAFEVLVDGERIFSKTGSGRFPDHAEIIKLIQEK</sequence>